<accession>A0A0A0HVR7</accession>
<evidence type="ECO:0000313" key="1">
    <source>
        <dbReference type="EMBL" id="KGM92488.1"/>
    </source>
</evidence>
<dbReference type="InParanoid" id="A0A0A0HVR7"/>
<organism evidence="1 2">
    <name type="scientific">Paracoccidioides brasiliensis (strain Pb18)</name>
    <dbReference type="NCBI Taxonomy" id="502780"/>
    <lineage>
        <taxon>Eukaryota</taxon>
        <taxon>Fungi</taxon>
        <taxon>Dikarya</taxon>
        <taxon>Ascomycota</taxon>
        <taxon>Pezizomycotina</taxon>
        <taxon>Eurotiomycetes</taxon>
        <taxon>Eurotiomycetidae</taxon>
        <taxon>Onygenales</taxon>
        <taxon>Ajellomycetaceae</taxon>
        <taxon>Paracoccidioides</taxon>
    </lineage>
</organism>
<dbReference type="RefSeq" id="XP_010757868.1">
    <property type="nucleotide sequence ID" value="XM_010759566.1"/>
</dbReference>
<sequence length="117" mass="13233">MHESIQSEENTKAIVEELEQDHSVVVGLLGVDGGWLMEIQELAAANLSKTNVVVATLIEEPRRRRLSVLVMNTGCWLQTLPRCVNLLSFEYNIFIFPPELFQRHRLGLNGSILVEDC</sequence>
<proteinExistence type="predicted"/>
<reference evidence="1 2" key="1">
    <citation type="journal article" date="2011" name="PLoS Genet.">
        <title>Comparative genomic analysis of human fungal pathogens causing paracoccidioidomycosis.</title>
        <authorList>
            <person name="Desjardins C.A."/>
            <person name="Champion M.D."/>
            <person name="Holder J.W."/>
            <person name="Muszewska A."/>
            <person name="Goldberg J."/>
            <person name="Bailao A.M."/>
            <person name="Brigido M.M."/>
            <person name="Ferreira M.E."/>
            <person name="Garcia A.M."/>
            <person name="Grynberg M."/>
            <person name="Gujja S."/>
            <person name="Heiman D.I."/>
            <person name="Henn M.R."/>
            <person name="Kodira C.D."/>
            <person name="Leon-Narvaez H."/>
            <person name="Longo L.V."/>
            <person name="Ma L.J."/>
            <person name="Malavazi I."/>
            <person name="Matsuo A.L."/>
            <person name="Morais F.V."/>
            <person name="Pereira M."/>
            <person name="Rodriguez-Brito S."/>
            <person name="Sakthikumar S."/>
            <person name="Salem-Izacc S.M."/>
            <person name="Sykes S.M."/>
            <person name="Teixeira M.M."/>
            <person name="Vallejo M.C."/>
            <person name="Walter M.E."/>
            <person name="Yandava C."/>
            <person name="Young S."/>
            <person name="Zeng Q."/>
            <person name="Zucker J."/>
            <person name="Felipe M.S."/>
            <person name="Goldman G.H."/>
            <person name="Haas B.J."/>
            <person name="McEwen J.G."/>
            <person name="Nino-Vega G."/>
            <person name="Puccia R."/>
            <person name="San-Blas G."/>
            <person name="Soares C.M."/>
            <person name="Birren B.W."/>
            <person name="Cuomo C.A."/>
        </authorList>
    </citation>
    <scope>NUCLEOTIDE SEQUENCE [LARGE SCALE GENOMIC DNA]</scope>
    <source>
        <strain evidence="1 2">Pb18</strain>
    </source>
</reference>
<dbReference type="HOGENOM" id="CLU_2085507_0_0_1"/>
<dbReference type="VEuPathDB" id="FungiDB:PADG_11310"/>
<dbReference type="EMBL" id="KN275958">
    <property type="protein sequence ID" value="KGM92488.1"/>
    <property type="molecule type" value="Genomic_DNA"/>
</dbReference>
<evidence type="ECO:0000313" key="2">
    <source>
        <dbReference type="Proteomes" id="UP000001628"/>
    </source>
</evidence>
<keyword evidence="2" id="KW-1185">Reference proteome</keyword>
<gene>
    <name evidence="1" type="ORF">PADG_11310</name>
</gene>
<protein>
    <submittedName>
        <fullName evidence="1">Uncharacterized protein</fullName>
    </submittedName>
</protein>
<dbReference type="AlphaFoldDB" id="A0A0A0HVR7"/>
<dbReference type="GeneID" id="22587207"/>
<dbReference type="Proteomes" id="UP000001628">
    <property type="component" value="Unassembled WGS sequence"/>
</dbReference>
<name>A0A0A0HVR7_PARBD</name>
<dbReference type="KEGG" id="pbn:PADG_11310"/>